<dbReference type="Gene3D" id="3.30.70.270">
    <property type="match status" value="2"/>
</dbReference>
<accession>A0A9Q0YMB0</accession>
<evidence type="ECO:0000259" key="9">
    <source>
        <dbReference type="PROSITE" id="PS50878"/>
    </source>
</evidence>
<evidence type="ECO:0000256" key="8">
    <source>
        <dbReference type="ARBA" id="ARBA00022918"/>
    </source>
</evidence>
<evidence type="ECO:0000313" key="10">
    <source>
        <dbReference type="EMBL" id="KAJ8025059.1"/>
    </source>
</evidence>
<gene>
    <name evidence="10" type="ORF">HOLleu_35157</name>
</gene>
<dbReference type="OrthoDB" id="775972at2759"/>
<evidence type="ECO:0000313" key="11">
    <source>
        <dbReference type="Proteomes" id="UP001152320"/>
    </source>
</evidence>
<evidence type="ECO:0000256" key="3">
    <source>
        <dbReference type="ARBA" id="ARBA00022679"/>
    </source>
</evidence>
<keyword evidence="5" id="KW-0540">Nuclease</keyword>
<evidence type="ECO:0000256" key="2">
    <source>
        <dbReference type="ARBA" id="ARBA00022670"/>
    </source>
</evidence>
<evidence type="ECO:0000256" key="6">
    <source>
        <dbReference type="ARBA" id="ARBA00022759"/>
    </source>
</evidence>
<dbReference type="Pfam" id="PF13975">
    <property type="entry name" value="gag-asp_proteas"/>
    <property type="match status" value="1"/>
</dbReference>
<dbReference type="InterPro" id="IPR043128">
    <property type="entry name" value="Rev_trsase/Diguanyl_cyclase"/>
</dbReference>
<dbReference type="FunFam" id="3.10.10.10:FF:000002">
    <property type="entry name" value="Retrovirus-related Pol polyprotein from transposon 17.6-like protein"/>
    <property type="match status" value="1"/>
</dbReference>
<dbReference type="Pfam" id="PF00078">
    <property type="entry name" value="RVT_1"/>
    <property type="match status" value="1"/>
</dbReference>
<reference evidence="10" key="1">
    <citation type="submission" date="2021-10" db="EMBL/GenBank/DDBJ databases">
        <title>Tropical sea cucumber genome reveals ecological adaptation and Cuvierian tubules defense mechanism.</title>
        <authorList>
            <person name="Chen T."/>
        </authorList>
    </citation>
    <scope>NUCLEOTIDE SEQUENCE</scope>
    <source>
        <strain evidence="10">Nanhai2018</strain>
        <tissue evidence="10">Muscle</tissue>
    </source>
</reference>
<dbReference type="GO" id="GO:0004519">
    <property type="term" value="F:endonuclease activity"/>
    <property type="evidence" value="ECO:0007669"/>
    <property type="project" value="UniProtKB-KW"/>
</dbReference>
<dbReference type="FunFam" id="3.10.10.10:FF:000007">
    <property type="entry name" value="Retrovirus-related Pol polyprotein from transposon 17.6-like Protein"/>
    <property type="match status" value="1"/>
</dbReference>
<dbReference type="GO" id="GO:0004190">
    <property type="term" value="F:aspartic-type endopeptidase activity"/>
    <property type="evidence" value="ECO:0007669"/>
    <property type="project" value="InterPro"/>
</dbReference>
<keyword evidence="6" id="KW-0255">Endonuclease</keyword>
<dbReference type="PANTHER" id="PTHR37984">
    <property type="entry name" value="PROTEIN CBG26694"/>
    <property type="match status" value="1"/>
</dbReference>
<sequence length="824" mass="93199">MYLPVGIYSKIVPFLIDSGSSITLVSKETFENLPEEIKQTRKKGKKTLWLADGSQIKNKGTLRLDMEVGGAVLEHEVHIADIGSDAILGLDFLMNHHCLLDWHNGVIKLNGKDVTLQSKKDQAGIFRVKVTETVIVPSGHELVVGTQLVRRGQGIHPVDWSGTQQAILTPLLSFMERHDIVVAHSLVDAAKNVIPLRVMNPTEHDVTLYRDSQPAVLELITEDEAVLDSQSQEGLESLNVIQSDDKECDEASFRKREGLLPEHLKELASRMSSSLSDTQRNQAEKVLLEFEHLFHSGSGPLGRTDTVKHKINTGDSAPIKQHPRRIPIHKQAVADEEIKKMLNSGVITPSESPWSSPIVLVRKKDGSVRFCVDYRKLNDATIKDAYPIPRIEDSLDSLCGSQWFTTLDLASGYWQVELDQNDREKTAFVTRKGLYEFTVMPFGLCNAPATFQRLMEKVLSGLQWEVAVLYIDDIIVHGRTFDEHIDRLRVVLKRLQAANLTLKTKKCCFLQQKVEFLGHIVSSAGISPNPEKIAKVTNWSAPTNLKELRSFLGLATYYRRFIKGFANIARPLHALTEKGKQFTWSTDCQEAFSILKNRLTSAPILGYPTKEDPFILDTDASQFGIGAVLSQRQSGQEIVIAYGSRLLTKSERNYCTTRRELLAVVYFARYFKHYLLGRKFLLRTDHGSLRWLFSFKEPEGQVARWLEALAEFEFDIEHRAGTRHLNADALSRIPCKQCGHTGEQSSGPEFMPTQTLHENGKMDPPGNVSRAPRIRVIGDQLIPLEVEGLSKEEIRHEQLRDRDLKFFLDLLEEGKPRPRWEVFF</sequence>
<keyword evidence="2" id="KW-0645">Protease</keyword>
<evidence type="ECO:0000256" key="7">
    <source>
        <dbReference type="ARBA" id="ARBA00022801"/>
    </source>
</evidence>
<name>A0A9Q0YMB0_HOLLE</name>
<dbReference type="EMBL" id="JAIZAY010000018">
    <property type="protein sequence ID" value="KAJ8025059.1"/>
    <property type="molecule type" value="Genomic_DNA"/>
</dbReference>
<comment type="caution">
    <text evidence="10">The sequence shown here is derived from an EMBL/GenBank/DDBJ whole genome shotgun (WGS) entry which is preliminary data.</text>
</comment>
<feature type="domain" description="Reverse transcriptase" evidence="9">
    <location>
        <begin position="342"/>
        <end position="521"/>
    </location>
</feature>
<dbReference type="AlphaFoldDB" id="A0A9Q0YMB0"/>
<dbReference type="Proteomes" id="UP001152320">
    <property type="component" value="Chromosome 18"/>
</dbReference>
<dbReference type="Pfam" id="PF17917">
    <property type="entry name" value="RT_RNaseH"/>
    <property type="match status" value="1"/>
</dbReference>
<keyword evidence="4" id="KW-0548">Nucleotidyltransferase</keyword>
<dbReference type="Gene3D" id="3.10.20.370">
    <property type="match status" value="1"/>
</dbReference>
<keyword evidence="3" id="KW-0808">Transferase</keyword>
<dbReference type="InterPro" id="IPR041373">
    <property type="entry name" value="RT_RNaseH"/>
</dbReference>
<dbReference type="Gene3D" id="2.40.70.10">
    <property type="entry name" value="Acid Proteases"/>
    <property type="match status" value="1"/>
</dbReference>
<dbReference type="CDD" id="cd01647">
    <property type="entry name" value="RT_LTR"/>
    <property type="match status" value="1"/>
</dbReference>
<dbReference type="EC" id="2.7.7.49" evidence="1"/>
<dbReference type="Gene3D" id="3.10.10.10">
    <property type="entry name" value="HIV Type 1 Reverse Transcriptase, subunit A, domain 1"/>
    <property type="match status" value="1"/>
</dbReference>
<dbReference type="InterPro" id="IPR021109">
    <property type="entry name" value="Peptidase_aspartic_dom_sf"/>
</dbReference>
<dbReference type="PANTHER" id="PTHR37984:SF5">
    <property type="entry name" value="PROTEIN NYNRIN-LIKE"/>
    <property type="match status" value="1"/>
</dbReference>
<dbReference type="InterPro" id="IPR001969">
    <property type="entry name" value="Aspartic_peptidase_AS"/>
</dbReference>
<keyword evidence="8" id="KW-0695">RNA-directed DNA polymerase</keyword>
<dbReference type="SUPFAM" id="SSF50630">
    <property type="entry name" value="Acid proteases"/>
    <property type="match status" value="1"/>
</dbReference>
<keyword evidence="11" id="KW-1185">Reference proteome</keyword>
<dbReference type="FunFam" id="3.30.70.270:FF:000045">
    <property type="entry name" value="Transposon Tf2-7 polyprotein"/>
    <property type="match status" value="1"/>
</dbReference>
<dbReference type="InterPro" id="IPR000477">
    <property type="entry name" value="RT_dom"/>
</dbReference>
<dbReference type="InterPro" id="IPR050951">
    <property type="entry name" value="Retrovirus_Pol_polyprotein"/>
</dbReference>
<evidence type="ECO:0000256" key="5">
    <source>
        <dbReference type="ARBA" id="ARBA00022722"/>
    </source>
</evidence>
<dbReference type="CDD" id="cd00303">
    <property type="entry name" value="retropepsin_like"/>
    <property type="match status" value="1"/>
</dbReference>
<dbReference type="InterPro" id="IPR043502">
    <property type="entry name" value="DNA/RNA_pol_sf"/>
</dbReference>
<dbReference type="GO" id="GO:0006508">
    <property type="term" value="P:proteolysis"/>
    <property type="evidence" value="ECO:0007669"/>
    <property type="project" value="UniProtKB-KW"/>
</dbReference>
<dbReference type="PROSITE" id="PS00141">
    <property type="entry name" value="ASP_PROTEASE"/>
    <property type="match status" value="1"/>
</dbReference>
<evidence type="ECO:0000256" key="1">
    <source>
        <dbReference type="ARBA" id="ARBA00012493"/>
    </source>
</evidence>
<proteinExistence type="predicted"/>
<dbReference type="GO" id="GO:0003964">
    <property type="term" value="F:RNA-directed DNA polymerase activity"/>
    <property type="evidence" value="ECO:0007669"/>
    <property type="project" value="UniProtKB-KW"/>
</dbReference>
<dbReference type="SUPFAM" id="SSF56672">
    <property type="entry name" value="DNA/RNA polymerases"/>
    <property type="match status" value="1"/>
</dbReference>
<keyword evidence="7" id="KW-0378">Hydrolase</keyword>
<dbReference type="CDD" id="cd09274">
    <property type="entry name" value="RNase_HI_RT_Ty3"/>
    <property type="match status" value="1"/>
</dbReference>
<evidence type="ECO:0000256" key="4">
    <source>
        <dbReference type="ARBA" id="ARBA00022695"/>
    </source>
</evidence>
<dbReference type="PROSITE" id="PS50878">
    <property type="entry name" value="RT_POL"/>
    <property type="match status" value="1"/>
</dbReference>
<dbReference type="FunFam" id="3.10.20.370:FF:000001">
    <property type="entry name" value="Retrovirus-related Pol polyprotein from transposon 17.6-like protein"/>
    <property type="match status" value="1"/>
</dbReference>
<protein>
    <recommendedName>
        <fullName evidence="1">RNA-directed DNA polymerase</fullName>
        <ecNumber evidence="1">2.7.7.49</ecNumber>
    </recommendedName>
</protein>
<organism evidence="10 11">
    <name type="scientific">Holothuria leucospilota</name>
    <name type="common">Black long sea cucumber</name>
    <name type="synonym">Mertensiothuria leucospilota</name>
    <dbReference type="NCBI Taxonomy" id="206669"/>
    <lineage>
        <taxon>Eukaryota</taxon>
        <taxon>Metazoa</taxon>
        <taxon>Echinodermata</taxon>
        <taxon>Eleutherozoa</taxon>
        <taxon>Echinozoa</taxon>
        <taxon>Holothuroidea</taxon>
        <taxon>Aspidochirotacea</taxon>
        <taxon>Aspidochirotida</taxon>
        <taxon>Holothuriidae</taxon>
        <taxon>Holothuria</taxon>
    </lineage>
</organism>